<feature type="region of interest" description="Disordered" evidence="4">
    <location>
        <begin position="176"/>
        <end position="203"/>
    </location>
</feature>
<protein>
    <recommendedName>
        <fullName evidence="3">UPF0200 protein GRX66_13370</fullName>
    </recommendedName>
</protein>
<dbReference type="OrthoDB" id="85381at2157"/>
<dbReference type="GO" id="GO:0005524">
    <property type="term" value="F:ATP binding"/>
    <property type="evidence" value="ECO:0007669"/>
    <property type="project" value="UniProtKB-UniRule"/>
</dbReference>
<reference evidence="5 6" key="1">
    <citation type="submission" date="2019-12" db="EMBL/GenBank/DDBJ databases">
        <title>Isolation and characterization of three novel carbon monoxide-oxidizing members of Halobacteria from salione crusts and soils.</title>
        <authorList>
            <person name="Myers M.R."/>
            <person name="King G.M."/>
        </authorList>
    </citation>
    <scope>NUCLEOTIDE SEQUENCE [LARGE SCALE GENOMIC DNA]</scope>
    <source>
        <strain evidence="5 6">PCN9</strain>
    </source>
</reference>
<evidence type="ECO:0000256" key="4">
    <source>
        <dbReference type="SAM" id="MobiDB-lite"/>
    </source>
</evidence>
<dbReference type="SUPFAM" id="SSF52540">
    <property type="entry name" value="P-loop containing nucleoside triphosphate hydrolases"/>
    <property type="match status" value="1"/>
</dbReference>
<evidence type="ECO:0000313" key="6">
    <source>
        <dbReference type="Proteomes" id="UP000471521"/>
    </source>
</evidence>
<dbReference type="PANTHER" id="PTHR41930">
    <property type="entry name" value="UPF0200 PROTEIN MJ1399"/>
    <property type="match status" value="1"/>
</dbReference>
<proteinExistence type="inferred from homology"/>
<keyword evidence="2 3" id="KW-0067">ATP-binding</keyword>
<dbReference type="Gene3D" id="3.40.50.300">
    <property type="entry name" value="P-loop containing nucleotide triphosphate hydrolases"/>
    <property type="match status" value="1"/>
</dbReference>
<evidence type="ECO:0000256" key="1">
    <source>
        <dbReference type="ARBA" id="ARBA00022741"/>
    </source>
</evidence>
<sequence length="203" mass="22125">MRVIGTVGMPGSGKSEAAAVAEELGVPVVIMGDVIRQECRDRGLDPADHHGRIAQKLREERGPGAIAERSLPIIRDHLEDNDVVLVDGIRSDVEVEQFRDAFGDAFTLVEVYAPFELRRKRIEGRGRPGDVDGESLEAREERERGFGMDDAIEAADLRIENTGSLEAFHERVTELLTEAADADRDEDASGDDSKSATGGVEQS</sequence>
<accession>A0A6B0SK35</accession>
<dbReference type="Pfam" id="PF13207">
    <property type="entry name" value="AAA_17"/>
    <property type="match status" value="1"/>
</dbReference>
<organism evidence="5 6">
    <name type="scientific">Halobacterium bonnevillei</name>
    <dbReference type="NCBI Taxonomy" id="2692200"/>
    <lineage>
        <taxon>Archaea</taxon>
        <taxon>Methanobacteriati</taxon>
        <taxon>Methanobacteriota</taxon>
        <taxon>Stenosarchaea group</taxon>
        <taxon>Halobacteria</taxon>
        <taxon>Halobacteriales</taxon>
        <taxon>Halobacteriaceae</taxon>
        <taxon>Halobacterium</taxon>
    </lineage>
</organism>
<comment type="caution">
    <text evidence="5">The sequence shown here is derived from an EMBL/GenBank/DDBJ whole genome shotgun (WGS) entry which is preliminary data.</text>
</comment>
<feature type="binding site" evidence="3">
    <location>
        <begin position="8"/>
        <end position="15"/>
    </location>
    <ligand>
        <name>ATP</name>
        <dbReference type="ChEBI" id="CHEBI:30616"/>
    </ligand>
</feature>
<keyword evidence="1 3" id="KW-0547">Nucleotide-binding</keyword>
<evidence type="ECO:0000256" key="2">
    <source>
        <dbReference type="ARBA" id="ARBA00022840"/>
    </source>
</evidence>
<evidence type="ECO:0000313" key="5">
    <source>
        <dbReference type="EMBL" id="MXR21547.1"/>
    </source>
</evidence>
<gene>
    <name evidence="5" type="ORF">GRX66_13370</name>
</gene>
<dbReference type="InterPro" id="IPR022970">
    <property type="entry name" value="NTP_hydrolase-rel"/>
</dbReference>
<feature type="region of interest" description="Disordered" evidence="4">
    <location>
        <begin position="124"/>
        <end position="147"/>
    </location>
</feature>
<dbReference type="RefSeq" id="WP_159527011.1">
    <property type="nucleotide sequence ID" value="NZ_WUUU01000124.1"/>
</dbReference>
<dbReference type="HAMAP" id="MF_01111">
    <property type="entry name" value="UPF0200"/>
    <property type="match status" value="1"/>
</dbReference>
<comment type="similarity">
    <text evidence="3">Belongs to the UPF0200 family.</text>
</comment>
<dbReference type="PANTHER" id="PTHR41930:SF1">
    <property type="entry name" value="DEPHOSPHO-COA KINASE"/>
    <property type="match status" value="1"/>
</dbReference>
<name>A0A6B0SK35_9EURY</name>
<dbReference type="Proteomes" id="UP000471521">
    <property type="component" value="Unassembled WGS sequence"/>
</dbReference>
<dbReference type="EMBL" id="WUUU01000124">
    <property type="protein sequence ID" value="MXR21547.1"/>
    <property type="molecule type" value="Genomic_DNA"/>
</dbReference>
<dbReference type="InterPro" id="IPR027417">
    <property type="entry name" value="P-loop_NTPase"/>
</dbReference>
<evidence type="ECO:0000256" key="3">
    <source>
        <dbReference type="HAMAP-Rule" id="MF_01111"/>
    </source>
</evidence>
<dbReference type="AlphaFoldDB" id="A0A6B0SK35"/>
<keyword evidence="6" id="KW-1185">Reference proteome</keyword>